<proteinExistence type="predicted"/>
<reference evidence="1" key="3">
    <citation type="submission" date="2023-08" db="EMBL/GenBank/DDBJ databases">
        <title>Genomic analyses of the natural microbiome of Caenorhabditis elegans.</title>
        <authorList>
            <person name="Samuel B."/>
        </authorList>
    </citation>
    <scope>NUCLEOTIDE SEQUENCE</scope>
    <source>
        <strain evidence="1">BIGb0220</strain>
    </source>
</reference>
<dbReference type="EMBL" id="JAOQNN010000001">
    <property type="protein sequence ID" value="MCW2280904.1"/>
    <property type="molecule type" value="Genomic_DNA"/>
</dbReference>
<protein>
    <submittedName>
        <fullName evidence="2">Uncharacterized protein</fullName>
    </submittedName>
</protein>
<dbReference type="AlphaFoldDB" id="A0AAP3Z3G8"/>
<evidence type="ECO:0000313" key="2">
    <source>
        <dbReference type="EMBL" id="MDG4977632.1"/>
    </source>
</evidence>
<evidence type="ECO:0000313" key="1">
    <source>
        <dbReference type="EMBL" id="MCW2280904.1"/>
    </source>
</evidence>
<comment type="caution">
    <text evidence="2">The sequence shown here is derived from an EMBL/GenBank/DDBJ whole genome shotgun (WGS) entry which is preliminary data.</text>
</comment>
<name>A0AAP3Z3G8_9LACT</name>
<reference evidence="2" key="2">
    <citation type="journal article" date="2023" name="Food Microbiol.">
        <title>Evaluation of the fermentation potential of lactic acid bacteria isolated from herbs, fruits and vegetables as starter cultures in nut-based milk alternatives.</title>
        <authorList>
            <person name="Huang W."/>
            <person name="Dong A."/>
            <person name="Pham H.T."/>
            <person name="Zhou C."/>
            <person name="Huo Z."/>
            <person name="Watjen A.P."/>
            <person name="Prakash S."/>
            <person name="Bang-Berthelsen C.H."/>
            <person name="Turner M.S."/>
        </authorList>
    </citation>
    <scope>NUCLEOTIDE SEQUENCE</scope>
    <source>
        <strain evidence="2">54</strain>
    </source>
</reference>
<dbReference type="Proteomes" id="UP001207687">
    <property type="component" value="Unassembled WGS sequence"/>
</dbReference>
<accession>A0AAP3Z3G8</accession>
<gene>
    <name evidence="1" type="ORF">M2256_001362</name>
    <name evidence="2" type="ORF">OGZ50_12940</name>
</gene>
<sequence>MIKIILLFHFEKSFVAVDEELFVLSVDTEVDETKLLVTFDAPAVSAGDKPCIITRRIISAKATSPKIAAKSGIFTPFFIFFHFSFPL</sequence>
<dbReference type="Proteomes" id="UP001152598">
    <property type="component" value="Unassembled WGS sequence"/>
</dbReference>
<dbReference type="EMBL" id="JAOWLV010000017">
    <property type="protein sequence ID" value="MDG4977632.1"/>
    <property type="molecule type" value="Genomic_DNA"/>
</dbReference>
<organism evidence="2 3">
    <name type="scientific">Lactococcus lactis</name>
    <dbReference type="NCBI Taxonomy" id="1358"/>
    <lineage>
        <taxon>Bacteria</taxon>
        <taxon>Bacillati</taxon>
        <taxon>Bacillota</taxon>
        <taxon>Bacilli</taxon>
        <taxon>Lactobacillales</taxon>
        <taxon>Streptococcaceae</taxon>
        <taxon>Lactococcus</taxon>
    </lineage>
</organism>
<evidence type="ECO:0000313" key="3">
    <source>
        <dbReference type="Proteomes" id="UP001152598"/>
    </source>
</evidence>
<dbReference type="RefSeq" id="WP_227150161.1">
    <property type="nucleotide sequence ID" value="NZ_CP118738.1"/>
</dbReference>
<reference evidence="2" key="1">
    <citation type="submission" date="2022-10" db="EMBL/GenBank/DDBJ databases">
        <authorList>
            <person name="Turner M.S."/>
            <person name="Huang W."/>
        </authorList>
    </citation>
    <scope>NUCLEOTIDE SEQUENCE</scope>
    <source>
        <strain evidence="2">54</strain>
    </source>
</reference>